<keyword evidence="3" id="KW-1185">Reference proteome</keyword>
<accession>A0ABT4K7X8</accession>
<sequence>MADGFAGSLANIDPNEMNKADLIVYGCKFPWDKKDDLIHLLGLQAATSTTDTLSSSAVNLKEGSVHAPGANAETFVVDSYWRKKDNYIARSIRRCVHEKVRMGIFRFDFNRKVADPADPTKFIVPGVFGKAYPNGMPNTEAVNNLLHSNITYNIDGNSQEGVTKQDEMEPELYQVGLKLYDYAHNTDIGGTMDPIPDPLDEYLKNNGGSTNDSAAPKA</sequence>
<evidence type="ECO:0000256" key="1">
    <source>
        <dbReference type="SAM" id="MobiDB-lite"/>
    </source>
</evidence>
<dbReference type="EMBL" id="JAKHMS010000016">
    <property type="protein sequence ID" value="MCZ3781838.1"/>
    <property type="molecule type" value="Genomic_DNA"/>
</dbReference>
<dbReference type="RefSeq" id="WP_251951108.1">
    <property type="nucleotide sequence ID" value="NZ_CAKMAX010000006.1"/>
</dbReference>
<name>A0ABT4K7X8_9LACO</name>
<gene>
    <name evidence="2" type="ORF">L2504_06800</name>
</gene>
<feature type="region of interest" description="Disordered" evidence="1">
    <location>
        <begin position="191"/>
        <end position="218"/>
    </location>
</feature>
<evidence type="ECO:0000313" key="3">
    <source>
        <dbReference type="Proteomes" id="UP001527392"/>
    </source>
</evidence>
<comment type="caution">
    <text evidence="2">The sequence shown here is derived from an EMBL/GenBank/DDBJ whole genome shotgun (WGS) entry which is preliminary data.</text>
</comment>
<organism evidence="2 3">
    <name type="scientific">Limosilactobacillus vaginalis</name>
    <dbReference type="NCBI Taxonomy" id="1633"/>
    <lineage>
        <taxon>Bacteria</taxon>
        <taxon>Bacillati</taxon>
        <taxon>Bacillota</taxon>
        <taxon>Bacilli</taxon>
        <taxon>Lactobacillales</taxon>
        <taxon>Lactobacillaceae</taxon>
        <taxon>Limosilactobacillus</taxon>
    </lineage>
</organism>
<dbReference type="Proteomes" id="UP001527392">
    <property type="component" value="Unassembled WGS sequence"/>
</dbReference>
<reference evidence="2 3" key="1">
    <citation type="submission" date="2022-01" db="EMBL/GenBank/DDBJ databases">
        <title>VMRC isolate genome collection.</title>
        <authorList>
            <person name="France M."/>
            <person name="Rutt L."/>
            <person name="Humphrys M."/>
            <person name="Ravel J."/>
        </authorList>
    </citation>
    <scope>NUCLEOTIDE SEQUENCE [LARGE SCALE GENOMIC DNA]</scope>
    <source>
        <strain evidence="2 3">C0030B4</strain>
    </source>
</reference>
<evidence type="ECO:0000313" key="2">
    <source>
        <dbReference type="EMBL" id="MCZ3781838.1"/>
    </source>
</evidence>
<feature type="compositionally biased region" description="Polar residues" evidence="1">
    <location>
        <begin position="206"/>
        <end position="218"/>
    </location>
</feature>
<protein>
    <submittedName>
        <fullName evidence="2">Phage tail protein</fullName>
    </submittedName>
</protein>
<proteinExistence type="predicted"/>